<protein>
    <recommendedName>
        <fullName evidence="3">RNA pseudouridylate synthase</fullName>
    </recommendedName>
    <alternativeName>
        <fullName evidence="4">RNA-uridine isomerase</fullName>
    </alternativeName>
</protein>
<organism evidence="6 7">
    <name type="scientific">Ktedonospora formicarum</name>
    <dbReference type="NCBI Taxonomy" id="2778364"/>
    <lineage>
        <taxon>Bacteria</taxon>
        <taxon>Bacillati</taxon>
        <taxon>Chloroflexota</taxon>
        <taxon>Ktedonobacteria</taxon>
        <taxon>Ktedonobacterales</taxon>
        <taxon>Ktedonobacteraceae</taxon>
        <taxon>Ktedonospora</taxon>
    </lineage>
</organism>
<dbReference type="Gene3D" id="3.30.2350.10">
    <property type="entry name" value="Pseudouridine synthase"/>
    <property type="match status" value="1"/>
</dbReference>
<accession>A0A8J3MNG9</accession>
<comment type="catalytic activity">
    <reaction evidence="1">
        <text>a uridine in RNA = a pseudouridine in RNA</text>
        <dbReference type="Rhea" id="RHEA:48348"/>
        <dbReference type="Rhea" id="RHEA-COMP:12068"/>
        <dbReference type="Rhea" id="RHEA-COMP:12069"/>
        <dbReference type="ChEBI" id="CHEBI:65314"/>
        <dbReference type="ChEBI" id="CHEBI:65315"/>
    </reaction>
</comment>
<dbReference type="GO" id="GO:0000455">
    <property type="term" value="P:enzyme-directed rRNA pseudouridine synthesis"/>
    <property type="evidence" value="ECO:0007669"/>
    <property type="project" value="TreeGrafter"/>
</dbReference>
<sequence length="100" mass="11158">MIRALGHEGAYSLLEVHPITGRTHQIRAHLAALGQAIVGDPVYRESQPFDLALGRQFLHAYSLTLCRYPDNQEMTFTAALTSDLRDWLVNYFPTALACGI</sequence>
<evidence type="ECO:0000256" key="4">
    <source>
        <dbReference type="ARBA" id="ARBA00033164"/>
    </source>
</evidence>
<reference evidence="6" key="1">
    <citation type="submission" date="2020-10" db="EMBL/GenBank/DDBJ databases">
        <title>Taxonomic study of unclassified bacteria belonging to the class Ktedonobacteria.</title>
        <authorList>
            <person name="Yabe S."/>
            <person name="Wang C.M."/>
            <person name="Zheng Y."/>
            <person name="Sakai Y."/>
            <person name="Cavaletti L."/>
            <person name="Monciardini P."/>
            <person name="Donadio S."/>
        </authorList>
    </citation>
    <scope>NUCLEOTIDE SEQUENCE</scope>
    <source>
        <strain evidence="6">SOSP1-1</strain>
    </source>
</reference>
<evidence type="ECO:0000259" key="5">
    <source>
        <dbReference type="Pfam" id="PF00849"/>
    </source>
</evidence>
<evidence type="ECO:0000313" key="6">
    <source>
        <dbReference type="EMBL" id="GHO42732.1"/>
    </source>
</evidence>
<dbReference type="EMBL" id="BNJF01000001">
    <property type="protein sequence ID" value="GHO42732.1"/>
    <property type="molecule type" value="Genomic_DNA"/>
</dbReference>
<dbReference type="InterPro" id="IPR006145">
    <property type="entry name" value="PsdUridine_synth_RsuA/RluA"/>
</dbReference>
<dbReference type="SUPFAM" id="SSF55120">
    <property type="entry name" value="Pseudouridine synthase"/>
    <property type="match status" value="1"/>
</dbReference>
<dbReference type="Proteomes" id="UP000612362">
    <property type="component" value="Unassembled WGS sequence"/>
</dbReference>
<dbReference type="PANTHER" id="PTHR21600:SF44">
    <property type="entry name" value="RIBOSOMAL LARGE SUBUNIT PSEUDOURIDINE SYNTHASE D"/>
    <property type="match status" value="1"/>
</dbReference>
<dbReference type="GO" id="GO:0003723">
    <property type="term" value="F:RNA binding"/>
    <property type="evidence" value="ECO:0007669"/>
    <property type="project" value="InterPro"/>
</dbReference>
<gene>
    <name evidence="6" type="ORF">KSX_08950</name>
</gene>
<dbReference type="RefSeq" id="WP_220192240.1">
    <property type="nucleotide sequence ID" value="NZ_BNJF01000001.1"/>
</dbReference>
<dbReference type="GO" id="GO:0009982">
    <property type="term" value="F:pseudouridine synthase activity"/>
    <property type="evidence" value="ECO:0007669"/>
    <property type="project" value="InterPro"/>
</dbReference>
<comment type="similarity">
    <text evidence="2">Belongs to the pseudouridine synthase RluA family.</text>
</comment>
<evidence type="ECO:0000256" key="3">
    <source>
        <dbReference type="ARBA" id="ARBA00031870"/>
    </source>
</evidence>
<comment type="caution">
    <text evidence="6">The sequence shown here is derived from an EMBL/GenBank/DDBJ whole genome shotgun (WGS) entry which is preliminary data.</text>
</comment>
<dbReference type="Pfam" id="PF00849">
    <property type="entry name" value="PseudoU_synth_2"/>
    <property type="match status" value="1"/>
</dbReference>
<name>A0A8J3MNG9_9CHLR</name>
<dbReference type="GO" id="GO:0140098">
    <property type="term" value="F:catalytic activity, acting on RNA"/>
    <property type="evidence" value="ECO:0007669"/>
    <property type="project" value="UniProtKB-ARBA"/>
</dbReference>
<dbReference type="PANTHER" id="PTHR21600">
    <property type="entry name" value="MITOCHONDRIAL RNA PSEUDOURIDINE SYNTHASE"/>
    <property type="match status" value="1"/>
</dbReference>
<keyword evidence="7" id="KW-1185">Reference proteome</keyword>
<evidence type="ECO:0000256" key="2">
    <source>
        <dbReference type="ARBA" id="ARBA00010876"/>
    </source>
</evidence>
<dbReference type="AlphaFoldDB" id="A0A8J3MNG9"/>
<dbReference type="InterPro" id="IPR020103">
    <property type="entry name" value="PsdUridine_synth_cat_dom_sf"/>
</dbReference>
<proteinExistence type="inferred from homology"/>
<dbReference type="InterPro" id="IPR050188">
    <property type="entry name" value="RluA_PseudoU_synthase"/>
</dbReference>
<feature type="domain" description="Pseudouridine synthase RsuA/RluA-like" evidence="5">
    <location>
        <begin position="7"/>
        <end position="32"/>
    </location>
</feature>
<evidence type="ECO:0000256" key="1">
    <source>
        <dbReference type="ARBA" id="ARBA00000073"/>
    </source>
</evidence>
<evidence type="ECO:0000313" key="7">
    <source>
        <dbReference type="Proteomes" id="UP000612362"/>
    </source>
</evidence>